<dbReference type="InterPro" id="IPR013083">
    <property type="entry name" value="Znf_RING/FYVE/PHD"/>
</dbReference>
<accession>A0A540NT18</accession>
<evidence type="ECO:0000256" key="4">
    <source>
        <dbReference type="ARBA" id="ARBA00012483"/>
    </source>
</evidence>
<dbReference type="FunFam" id="3.30.40.10:FF:000292">
    <property type="entry name" value="RING-type E3 ubiquitin transferase"/>
    <property type="match status" value="1"/>
</dbReference>
<keyword evidence="7" id="KW-0833">Ubl conjugation pathway</keyword>
<feature type="domain" description="U-box" evidence="9">
    <location>
        <begin position="183"/>
        <end position="257"/>
    </location>
</feature>
<gene>
    <name evidence="10" type="ORF">C1H46_000810</name>
</gene>
<evidence type="ECO:0000256" key="5">
    <source>
        <dbReference type="ARBA" id="ARBA00022679"/>
    </source>
</evidence>
<evidence type="ECO:0000256" key="3">
    <source>
        <dbReference type="ARBA" id="ARBA00004906"/>
    </source>
</evidence>
<comment type="pathway">
    <text evidence="3">Protein modification; protein ubiquitination.</text>
</comment>
<feature type="compositionally biased region" description="Low complexity" evidence="8">
    <location>
        <begin position="291"/>
        <end position="302"/>
    </location>
</feature>
<feature type="region of interest" description="Disordered" evidence="8">
    <location>
        <begin position="291"/>
        <end position="336"/>
    </location>
</feature>
<dbReference type="EC" id="2.3.2.27" evidence="4"/>
<evidence type="ECO:0000256" key="7">
    <source>
        <dbReference type="ARBA" id="ARBA00022786"/>
    </source>
</evidence>
<dbReference type="AlphaFoldDB" id="A0A540NT18"/>
<dbReference type="PANTHER" id="PTHR23315:SF278">
    <property type="entry name" value="U-BOX DOMAIN-CONTAINING PROTEIN 3"/>
    <property type="match status" value="1"/>
</dbReference>
<evidence type="ECO:0000313" key="11">
    <source>
        <dbReference type="Proteomes" id="UP000315295"/>
    </source>
</evidence>
<proteinExistence type="predicted"/>
<evidence type="ECO:0000259" key="9">
    <source>
        <dbReference type="PROSITE" id="PS51698"/>
    </source>
</evidence>
<keyword evidence="11" id="KW-1185">Reference proteome</keyword>
<evidence type="ECO:0000256" key="8">
    <source>
        <dbReference type="SAM" id="MobiDB-lite"/>
    </source>
</evidence>
<dbReference type="InterPro" id="IPR003613">
    <property type="entry name" value="Ubox_domain"/>
</dbReference>
<comment type="function">
    <text evidence="2">Functions as an E3 ubiquitin ligase.</text>
</comment>
<keyword evidence="5" id="KW-0808">Transferase</keyword>
<dbReference type="SUPFAM" id="SSF57850">
    <property type="entry name" value="RING/U-box"/>
    <property type="match status" value="1"/>
</dbReference>
<feature type="compositionally biased region" description="Basic and acidic residues" evidence="8">
    <location>
        <begin position="308"/>
        <end position="317"/>
    </location>
</feature>
<comment type="catalytic activity">
    <reaction evidence="1">
        <text>S-ubiquitinyl-[E2 ubiquitin-conjugating enzyme]-L-cysteine + [acceptor protein]-L-lysine = [E2 ubiquitin-conjugating enzyme]-L-cysteine + N(6)-ubiquitinyl-[acceptor protein]-L-lysine.</text>
        <dbReference type="EC" id="2.3.2.27"/>
    </reaction>
</comment>
<dbReference type="Proteomes" id="UP000315295">
    <property type="component" value="Unassembled WGS sequence"/>
</dbReference>
<dbReference type="InterPro" id="IPR057314">
    <property type="entry name" value="PUB2-4-like_N"/>
</dbReference>
<comment type="caution">
    <text evidence="10">The sequence shown here is derived from an EMBL/GenBank/DDBJ whole genome shotgun (WGS) entry which is preliminary data.</text>
</comment>
<dbReference type="InterPro" id="IPR045210">
    <property type="entry name" value="RING-Ubox_PUB"/>
</dbReference>
<dbReference type="Pfam" id="PF25240">
    <property type="entry name" value="PUB2_N"/>
    <property type="match status" value="1"/>
</dbReference>
<evidence type="ECO:0000256" key="6">
    <source>
        <dbReference type="ARBA" id="ARBA00022737"/>
    </source>
</evidence>
<dbReference type="UniPathway" id="UPA00143"/>
<dbReference type="PROSITE" id="PS51698">
    <property type="entry name" value="U_BOX"/>
    <property type="match status" value="1"/>
</dbReference>
<protein>
    <recommendedName>
        <fullName evidence="4">RING-type E3 ubiquitin transferase</fullName>
        <ecNumber evidence="4">2.3.2.27</ecNumber>
    </recommendedName>
</protein>
<name>A0A540NT18_MALBA</name>
<organism evidence="10 11">
    <name type="scientific">Malus baccata</name>
    <name type="common">Siberian crab apple</name>
    <name type="synonym">Pyrus baccata</name>
    <dbReference type="NCBI Taxonomy" id="106549"/>
    <lineage>
        <taxon>Eukaryota</taxon>
        <taxon>Viridiplantae</taxon>
        <taxon>Streptophyta</taxon>
        <taxon>Embryophyta</taxon>
        <taxon>Tracheophyta</taxon>
        <taxon>Spermatophyta</taxon>
        <taxon>Magnoliopsida</taxon>
        <taxon>eudicotyledons</taxon>
        <taxon>Gunneridae</taxon>
        <taxon>Pentapetalae</taxon>
        <taxon>rosids</taxon>
        <taxon>fabids</taxon>
        <taxon>Rosales</taxon>
        <taxon>Rosaceae</taxon>
        <taxon>Amygdaloideae</taxon>
        <taxon>Maleae</taxon>
        <taxon>Malus</taxon>
    </lineage>
</organism>
<dbReference type="Pfam" id="PF04564">
    <property type="entry name" value="U-box"/>
    <property type="match status" value="1"/>
</dbReference>
<dbReference type="CDD" id="cd16664">
    <property type="entry name" value="RING-Ubox_PUB"/>
    <property type="match status" value="1"/>
</dbReference>
<dbReference type="GO" id="GO:0016567">
    <property type="term" value="P:protein ubiquitination"/>
    <property type="evidence" value="ECO:0007669"/>
    <property type="project" value="UniProtKB-UniPathway"/>
</dbReference>
<evidence type="ECO:0000256" key="2">
    <source>
        <dbReference type="ARBA" id="ARBA00003861"/>
    </source>
</evidence>
<reference evidence="10 11" key="1">
    <citation type="journal article" date="2019" name="G3 (Bethesda)">
        <title>Sequencing of a Wild Apple (Malus baccata) Genome Unravels the Differences Between Cultivated and Wild Apple Species Regarding Disease Resistance and Cold Tolerance.</title>
        <authorList>
            <person name="Chen X."/>
        </authorList>
    </citation>
    <scope>NUCLEOTIDE SEQUENCE [LARGE SCALE GENOMIC DNA]</scope>
    <source>
        <strain evidence="11">cv. Shandingzi</strain>
        <tissue evidence="10">Leaves</tissue>
    </source>
</reference>
<dbReference type="GO" id="GO:0061630">
    <property type="term" value="F:ubiquitin protein ligase activity"/>
    <property type="evidence" value="ECO:0007669"/>
    <property type="project" value="UniProtKB-EC"/>
</dbReference>
<dbReference type="Gene3D" id="3.30.40.10">
    <property type="entry name" value="Zinc/RING finger domain, C3HC4 (zinc finger)"/>
    <property type="match status" value="1"/>
</dbReference>
<dbReference type="SMART" id="SM00504">
    <property type="entry name" value="Ubox"/>
    <property type="match status" value="1"/>
</dbReference>
<feature type="compositionally biased region" description="Basic and acidic residues" evidence="8">
    <location>
        <begin position="326"/>
        <end position="336"/>
    </location>
</feature>
<keyword evidence="6" id="KW-0677">Repeat</keyword>
<evidence type="ECO:0000256" key="1">
    <source>
        <dbReference type="ARBA" id="ARBA00000900"/>
    </source>
</evidence>
<evidence type="ECO:0000313" key="10">
    <source>
        <dbReference type="EMBL" id="TQE13803.1"/>
    </source>
</evidence>
<sequence>MDIASIKCLINSISRFVHLVSSQTSKHIPIQKDYRTIVDVLKLLKSLLDEVVDFKIPSDDILYKECDELDMAVNGAREFMEKWSPKSSKILSAWWGGPLLITIQSSSLKICGVLPRLLQSSSSGSILAELLKESIAVEKERMNVEVSDVRGELDQINQIVVLVSHIREFMVKIEHLETASGVPIPSYFRCPLSSELMLDPVIVASGQTYERSSIQKWIDHGLTICPKTRQRLSHTNLLPNYTVKAMIESWCQENDIKLAANSDGSNAILVPSPSDQVSPTDSIHTDSLYCSTHSSNSTSRSSLEVENVFEKQKKDVSPRLGGQKSNECDSNKNGEL</sequence>
<dbReference type="PANTHER" id="PTHR23315">
    <property type="entry name" value="U BOX DOMAIN-CONTAINING"/>
    <property type="match status" value="1"/>
</dbReference>
<dbReference type="EMBL" id="VIEB01000009">
    <property type="protein sequence ID" value="TQE13803.1"/>
    <property type="molecule type" value="Genomic_DNA"/>
</dbReference>